<organism evidence="2 3">
    <name type="scientific">Didymodactylos carnosus</name>
    <dbReference type="NCBI Taxonomy" id="1234261"/>
    <lineage>
        <taxon>Eukaryota</taxon>
        <taxon>Metazoa</taxon>
        <taxon>Spiralia</taxon>
        <taxon>Gnathifera</taxon>
        <taxon>Rotifera</taxon>
        <taxon>Eurotatoria</taxon>
        <taxon>Bdelloidea</taxon>
        <taxon>Philodinida</taxon>
        <taxon>Philodinidae</taxon>
        <taxon>Didymodactylos</taxon>
    </lineage>
</organism>
<gene>
    <name evidence="1" type="ORF">OVA965_LOCUS28021</name>
    <name evidence="2" type="ORF">TMI583_LOCUS28770</name>
</gene>
<name>A0A8S2Q8C2_9BILA</name>
<reference evidence="2" key="1">
    <citation type="submission" date="2021-02" db="EMBL/GenBank/DDBJ databases">
        <authorList>
            <person name="Nowell W R."/>
        </authorList>
    </citation>
    <scope>NUCLEOTIDE SEQUENCE</scope>
</reference>
<feature type="non-terminal residue" evidence="2">
    <location>
        <position position="34"/>
    </location>
</feature>
<proteinExistence type="predicted"/>
<protein>
    <submittedName>
        <fullName evidence="2">Uncharacterized protein</fullName>
    </submittedName>
</protein>
<dbReference type="Proteomes" id="UP000677228">
    <property type="component" value="Unassembled WGS sequence"/>
</dbReference>
<evidence type="ECO:0000313" key="3">
    <source>
        <dbReference type="Proteomes" id="UP000682733"/>
    </source>
</evidence>
<dbReference type="Proteomes" id="UP000682733">
    <property type="component" value="Unassembled WGS sequence"/>
</dbReference>
<dbReference type="AlphaFoldDB" id="A0A8S2Q8C2"/>
<dbReference type="EMBL" id="CAJNOK010018851">
    <property type="protein sequence ID" value="CAF1289499.1"/>
    <property type="molecule type" value="Genomic_DNA"/>
</dbReference>
<evidence type="ECO:0000313" key="1">
    <source>
        <dbReference type="EMBL" id="CAF1289499.1"/>
    </source>
</evidence>
<accession>A0A8S2Q8C2</accession>
<comment type="caution">
    <text evidence="2">The sequence shown here is derived from an EMBL/GenBank/DDBJ whole genome shotgun (WGS) entry which is preliminary data.</text>
</comment>
<evidence type="ECO:0000313" key="2">
    <source>
        <dbReference type="EMBL" id="CAF4094327.1"/>
    </source>
</evidence>
<dbReference type="EMBL" id="CAJOBA010040420">
    <property type="protein sequence ID" value="CAF4094327.1"/>
    <property type="molecule type" value="Genomic_DNA"/>
</dbReference>
<sequence>MESYFAASVYETADCLFADNFVALDVAFRDDAMT</sequence>